<evidence type="ECO:0000313" key="2">
    <source>
        <dbReference type="Proteomes" id="UP000790347"/>
    </source>
</evidence>
<protein>
    <submittedName>
        <fullName evidence="1">Uncharacterized protein</fullName>
    </submittedName>
</protein>
<evidence type="ECO:0000313" key="1">
    <source>
        <dbReference type="EMBL" id="KAH9526790.1"/>
    </source>
</evidence>
<dbReference type="EMBL" id="ASGP02000001">
    <property type="protein sequence ID" value="KAH9526790.1"/>
    <property type="molecule type" value="Genomic_DNA"/>
</dbReference>
<dbReference type="AlphaFoldDB" id="A0A922I9E1"/>
<dbReference type="Proteomes" id="UP000790347">
    <property type="component" value="Unassembled WGS sequence"/>
</dbReference>
<feature type="non-terminal residue" evidence="1">
    <location>
        <position position="138"/>
    </location>
</feature>
<reference evidence="1" key="2">
    <citation type="journal article" date="2022" name="Res Sq">
        <title>Comparative Genomics Reveals Insights into the Divergent Evolution of Astigmatic Mites and Household Pest Adaptations.</title>
        <authorList>
            <person name="Xiong Q."/>
            <person name="Wan A.T.-Y."/>
            <person name="Liu X.-Y."/>
            <person name="Fung C.S.-H."/>
            <person name="Xiao X."/>
            <person name="Malainual N."/>
            <person name="Hou J."/>
            <person name="Wang L."/>
            <person name="Wang M."/>
            <person name="Yang K."/>
            <person name="Cui Y."/>
            <person name="Leung E."/>
            <person name="Nong W."/>
            <person name="Shin S.-K."/>
            <person name="Au S."/>
            <person name="Jeong K.Y."/>
            <person name="Chew F.T."/>
            <person name="Hui J."/>
            <person name="Leung T.F."/>
            <person name="Tungtrongchitr A."/>
            <person name="Zhong N."/>
            <person name="Liu Z."/>
            <person name="Tsui S."/>
        </authorList>
    </citation>
    <scope>NUCLEOTIDE SEQUENCE</scope>
    <source>
        <strain evidence="1">Derf</strain>
        <tissue evidence="1">Whole organism</tissue>
    </source>
</reference>
<sequence length="138" mass="16000">MITFTLLECDIDGFHCLVHLPGSQFFDQFNWRNAIPTSHVESVPRFIHQGTIKFQIFAKLAMTGKRHRKPFVDKWGKLSDIVNIRMQLFDIGAIFIFNLASKRFRSTFFTYDIGIKLNLNSRLLVAASRAHLRTSCHI</sequence>
<gene>
    <name evidence="1" type="ORF">DERF_000852</name>
</gene>
<accession>A0A922I9E1</accession>
<keyword evidence="2" id="KW-1185">Reference proteome</keyword>
<proteinExistence type="predicted"/>
<organism evidence="1 2">
    <name type="scientific">Dermatophagoides farinae</name>
    <name type="common">American house dust mite</name>
    <dbReference type="NCBI Taxonomy" id="6954"/>
    <lineage>
        <taxon>Eukaryota</taxon>
        <taxon>Metazoa</taxon>
        <taxon>Ecdysozoa</taxon>
        <taxon>Arthropoda</taxon>
        <taxon>Chelicerata</taxon>
        <taxon>Arachnida</taxon>
        <taxon>Acari</taxon>
        <taxon>Acariformes</taxon>
        <taxon>Sarcoptiformes</taxon>
        <taxon>Astigmata</taxon>
        <taxon>Psoroptidia</taxon>
        <taxon>Analgoidea</taxon>
        <taxon>Pyroglyphidae</taxon>
        <taxon>Dermatophagoidinae</taxon>
        <taxon>Dermatophagoides</taxon>
    </lineage>
</organism>
<comment type="caution">
    <text evidence="1">The sequence shown here is derived from an EMBL/GenBank/DDBJ whole genome shotgun (WGS) entry which is preliminary data.</text>
</comment>
<name>A0A922I9E1_DERFA</name>
<reference evidence="1" key="1">
    <citation type="submission" date="2013-05" db="EMBL/GenBank/DDBJ databases">
        <authorList>
            <person name="Yim A.K.Y."/>
            <person name="Chan T.F."/>
            <person name="Ji K.M."/>
            <person name="Liu X.Y."/>
            <person name="Zhou J.W."/>
            <person name="Li R.Q."/>
            <person name="Yang K.Y."/>
            <person name="Li J."/>
            <person name="Li M."/>
            <person name="Law P.T.W."/>
            <person name="Wu Y.L."/>
            <person name="Cai Z.L."/>
            <person name="Qin H."/>
            <person name="Bao Y."/>
            <person name="Leung R.K.K."/>
            <person name="Ng P.K.S."/>
            <person name="Zou J."/>
            <person name="Zhong X.J."/>
            <person name="Ran P.X."/>
            <person name="Zhong N.S."/>
            <person name="Liu Z.G."/>
            <person name="Tsui S.K.W."/>
        </authorList>
    </citation>
    <scope>NUCLEOTIDE SEQUENCE</scope>
    <source>
        <strain evidence="1">Derf</strain>
        <tissue evidence="1">Whole organism</tissue>
    </source>
</reference>